<comment type="caution">
    <text evidence="2">The sequence shown here is derived from an EMBL/GenBank/DDBJ whole genome shotgun (WGS) entry which is preliminary data.</text>
</comment>
<protein>
    <submittedName>
        <fullName evidence="2">Uncharacterized protein</fullName>
    </submittedName>
</protein>
<evidence type="ECO:0000313" key="3">
    <source>
        <dbReference type="Proteomes" id="UP001165430"/>
    </source>
</evidence>
<feature type="transmembrane region" description="Helical" evidence="1">
    <location>
        <begin position="7"/>
        <end position="24"/>
    </location>
</feature>
<reference evidence="2" key="1">
    <citation type="submission" date="2022-03" db="EMBL/GenBank/DDBJ databases">
        <title>De novo assembled genomes of Belliella spp. (Cyclobacteriaceae) strains.</title>
        <authorList>
            <person name="Szabo A."/>
            <person name="Korponai K."/>
            <person name="Felfoldi T."/>
        </authorList>
    </citation>
    <scope>NUCLEOTIDE SEQUENCE</scope>
    <source>
        <strain evidence="2">DSM 111903</strain>
    </source>
</reference>
<accession>A0ABS9VBF7</accession>
<feature type="transmembrane region" description="Helical" evidence="1">
    <location>
        <begin position="36"/>
        <end position="58"/>
    </location>
</feature>
<evidence type="ECO:0000256" key="1">
    <source>
        <dbReference type="SAM" id="Phobius"/>
    </source>
</evidence>
<keyword evidence="3" id="KW-1185">Reference proteome</keyword>
<gene>
    <name evidence="2" type="ORF">MM213_09785</name>
</gene>
<keyword evidence="1" id="KW-1133">Transmembrane helix</keyword>
<sequence length="193" mass="22237">MKILKFFLLPLVTLVGGIILGIVIRDFPLFTLNYNLKVTEVLSVLLTFGIGIFIPLIVKKLIDDKRSFKNTLIEEAGSFVKTASRINERITTIYESTKITQRDKDDLNLLFEIADEEFNSLFSFIETYCQDGTKKELANLKAKWIDYWKILTGTEVTKSEVKRLDETTYKKAVKTFNELKGIVRNIKTQLNEL</sequence>
<dbReference type="EMBL" id="JAKZGO010000007">
    <property type="protein sequence ID" value="MCH7413774.1"/>
    <property type="molecule type" value="Genomic_DNA"/>
</dbReference>
<organism evidence="2 3">
    <name type="scientific">Belliella alkalica</name>
    <dbReference type="NCBI Taxonomy" id="1730871"/>
    <lineage>
        <taxon>Bacteria</taxon>
        <taxon>Pseudomonadati</taxon>
        <taxon>Bacteroidota</taxon>
        <taxon>Cytophagia</taxon>
        <taxon>Cytophagales</taxon>
        <taxon>Cyclobacteriaceae</taxon>
        <taxon>Belliella</taxon>
    </lineage>
</organism>
<dbReference type="RefSeq" id="WP_241411810.1">
    <property type="nucleotide sequence ID" value="NZ_JAKZGO010000007.1"/>
</dbReference>
<dbReference type="Proteomes" id="UP001165430">
    <property type="component" value="Unassembled WGS sequence"/>
</dbReference>
<keyword evidence="1" id="KW-0812">Transmembrane</keyword>
<name>A0ABS9VBF7_9BACT</name>
<evidence type="ECO:0000313" key="2">
    <source>
        <dbReference type="EMBL" id="MCH7413774.1"/>
    </source>
</evidence>
<keyword evidence="1" id="KW-0472">Membrane</keyword>
<proteinExistence type="predicted"/>